<dbReference type="AlphaFoldDB" id="B7PL54"/>
<dbReference type="EMBL" id="ABJB010985673">
    <property type="status" value="NOT_ANNOTATED_CDS"/>
    <property type="molecule type" value="Genomic_DNA"/>
</dbReference>
<keyword evidence="3" id="KW-1185">Reference proteome</keyword>
<protein>
    <submittedName>
        <fullName evidence="1 2">Uncharacterized protein</fullName>
    </submittedName>
</protein>
<dbReference type="VEuPathDB" id="VectorBase:ISCI018932"/>
<dbReference type="EMBL" id="DS737890">
    <property type="protein sequence ID" value="EEC07325.1"/>
    <property type="molecule type" value="Genomic_DNA"/>
</dbReference>
<evidence type="ECO:0000313" key="2">
    <source>
        <dbReference type="EnsemblMetazoa" id="ISCW018932-PA"/>
    </source>
</evidence>
<dbReference type="Proteomes" id="UP000001555">
    <property type="component" value="Unassembled WGS sequence"/>
</dbReference>
<dbReference type="EnsemblMetazoa" id="ISCW018932-RA">
    <property type="protein sequence ID" value="ISCW018932-PA"/>
    <property type="gene ID" value="ISCW018932"/>
</dbReference>
<dbReference type="InParanoid" id="B7PL54"/>
<evidence type="ECO:0000313" key="1">
    <source>
        <dbReference type="EMBL" id="EEC07325.1"/>
    </source>
</evidence>
<reference evidence="2" key="2">
    <citation type="submission" date="2020-05" db="UniProtKB">
        <authorList>
            <consortium name="EnsemblMetazoa"/>
        </authorList>
    </citation>
    <scope>IDENTIFICATION</scope>
    <source>
        <strain evidence="2">wikel</strain>
    </source>
</reference>
<dbReference type="PaxDb" id="6945-B7PL54"/>
<proteinExistence type="predicted"/>
<dbReference type="HOGENOM" id="CLU_1534251_0_0_1"/>
<evidence type="ECO:0000313" key="3">
    <source>
        <dbReference type="Proteomes" id="UP000001555"/>
    </source>
</evidence>
<dbReference type="VEuPathDB" id="VectorBase:ISCW018932"/>
<name>B7PL54_IXOSC</name>
<organism>
    <name type="scientific">Ixodes scapularis</name>
    <name type="common">Black-legged tick</name>
    <name type="synonym">Deer tick</name>
    <dbReference type="NCBI Taxonomy" id="6945"/>
    <lineage>
        <taxon>Eukaryota</taxon>
        <taxon>Metazoa</taxon>
        <taxon>Ecdysozoa</taxon>
        <taxon>Arthropoda</taxon>
        <taxon>Chelicerata</taxon>
        <taxon>Arachnida</taxon>
        <taxon>Acari</taxon>
        <taxon>Parasitiformes</taxon>
        <taxon>Ixodida</taxon>
        <taxon>Ixodoidea</taxon>
        <taxon>Ixodidae</taxon>
        <taxon>Ixodinae</taxon>
        <taxon>Ixodes</taxon>
    </lineage>
</organism>
<accession>B7PL54</accession>
<reference evidence="1 3" key="1">
    <citation type="submission" date="2008-03" db="EMBL/GenBank/DDBJ databases">
        <title>Annotation of Ixodes scapularis.</title>
        <authorList>
            <consortium name="Ixodes scapularis Genome Project Consortium"/>
            <person name="Caler E."/>
            <person name="Hannick L.I."/>
            <person name="Bidwell S."/>
            <person name="Joardar V."/>
            <person name="Thiagarajan M."/>
            <person name="Amedeo P."/>
            <person name="Galinsky K.J."/>
            <person name="Schobel S."/>
            <person name="Inman J."/>
            <person name="Hostetler J."/>
            <person name="Miller J."/>
            <person name="Hammond M."/>
            <person name="Megy K."/>
            <person name="Lawson D."/>
            <person name="Kodira C."/>
            <person name="Sutton G."/>
            <person name="Meyer J."/>
            <person name="Hill C.A."/>
            <person name="Birren B."/>
            <person name="Nene V."/>
            <person name="Collins F."/>
            <person name="Alarcon-Chaidez F."/>
            <person name="Wikel S."/>
            <person name="Strausberg R."/>
        </authorList>
    </citation>
    <scope>NUCLEOTIDE SEQUENCE [LARGE SCALE GENOMIC DNA]</scope>
    <source>
        <strain evidence="3">Wikel</strain>
        <strain evidence="1">Wikel colony</strain>
    </source>
</reference>
<gene>
    <name evidence="1" type="ORF">IscW_ISCW018932</name>
</gene>
<sequence length="175" mass="19605">MHSEYLAGVEGLEADRHVNCHTHRPHNPAALTVTLIVTTCLVRYSFWIVTTVTFVITFQHQLGNFLTCEHLLLSRCHVSDAANESTEKTKLQTLFSFYKQSKLKNSEQLCPSGVKKRLNKTTRNYCTGKHHLLGLSKNNVFSGGRRFTGFLHFGLGGSGRPIAGFGSEWVNVKAR</sequence>